<dbReference type="OrthoDB" id="956078at2"/>
<sequence length="175" mass="19786">MGHERVYQLSIEIDKLTNSIVNRLSGESFQTTVSTVAVNELNTVNRKNQWKFNWKKELLSARRMVYKLCIAGQKEIQGLVSATDFDDHVYLNLVESSPINYGANKLYEGVAGNLIAFCCKLSFDNGNDGIIGFKAKSNLVQHYVSKLGATHIGAQNMIIYPEKALYLINRYFKQL</sequence>
<evidence type="ECO:0000313" key="1">
    <source>
        <dbReference type="EMBL" id="SMO63158.1"/>
    </source>
</evidence>
<accession>A0A521CUP4</accession>
<proteinExistence type="predicted"/>
<organism evidence="1 2">
    <name type="scientific">Pedobacter westerhofensis</name>
    <dbReference type="NCBI Taxonomy" id="425512"/>
    <lineage>
        <taxon>Bacteria</taxon>
        <taxon>Pseudomonadati</taxon>
        <taxon>Bacteroidota</taxon>
        <taxon>Sphingobacteriia</taxon>
        <taxon>Sphingobacteriales</taxon>
        <taxon>Sphingobacteriaceae</taxon>
        <taxon>Pedobacter</taxon>
    </lineage>
</organism>
<evidence type="ECO:0008006" key="3">
    <source>
        <dbReference type="Google" id="ProtNLM"/>
    </source>
</evidence>
<dbReference type="EMBL" id="FXTN01000004">
    <property type="protein sequence ID" value="SMO63158.1"/>
    <property type="molecule type" value="Genomic_DNA"/>
</dbReference>
<name>A0A521CUP4_9SPHI</name>
<gene>
    <name evidence="1" type="ORF">SAMN06265348_104223</name>
</gene>
<evidence type="ECO:0000313" key="2">
    <source>
        <dbReference type="Proteomes" id="UP000320300"/>
    </source>
</evidence>
<dbReference type="AlphaFoldDB" id="A0A521CUP4"/>
<dbReference type="Proteomes" id="UP000320300">
    <property type="component" value="Unassembled WGS sequence"/>
</dbReference>
<reference evidence="1 2" key="1">
    <citation type="submission" date="2017-05" db="EMBL/GenBank/DDBJ databases">
        <authorList>
            <person name="Varghese N."/>
            <person name="Submissions S."/>
        </authorList>
    </citation>
    <scope>NUCLEOTIDE SEQUENCE [LARGE SCALE GENOMIC DNA]</scope>
    <source>
        <strain evidence="1 2">DSM 19036</strain>
    </source>
</reference>
<keyword evidence="2" id="KW-1185">Reference proteome</keyword>
<protein>
    <recommendedName>
        <fullName evidence="3">N-acetyltransferase domain-containing protein</fullName>
    </recommendedName>
</protein>